<evidence type="ECO:0000256" key="2">
    <source>
        <dbReference type="ARBA" id="ARBA00022692"/>
    </source>
</evidence>
<name>A0A822VAX7_AGRTU</name>
<sequence>MVARLTKDVEEIGEIAHHGPEDLFIAVMTLIGAFALMMWVHVPLALITVTIVPVTAIVSTFYGRRMTATWHALYGRVGSSTPVSRRMSAAFASCRRLPTRTMNGRFLRRTTAITWRRSCKPTR</sequence>
<dbReference type="PROSITE" id="PS50929">
    <property type="entry name" value="ABC_TM1F"/>
    <property type="match status" value="1"/>
</dbReference>
<evidence type="ECO:0000259" key="6">
    <source>
        <dbReference type="PROSITE" id="PS50929"/>
    </source>
</evidence>
<dbReference type="InterPro" id="IPR011527">
    <property type="entry name" value="ABC1_TM_dom"/>
</dbReference>
<keyword evidence="3 5" id="KW-1133">Transmembrane helix</keyword>
<protein>
    <recommendedName>
        <fullName evidence="6">ABC transmembrane type-1 domain-containing protein</fullName>
    </recommendedName>
</protein>
<evidence type="ECO:0000256" key="4">
    <source>
        <dbReference type="ARBA" id="ARBA00023136"/>
    </source>
</evidence>
<dbReference type="Gene3D" id="1.20.1560.10">
    <property type="entry name" value="ABC transporter type 1, transmembrane domain"/>
    <property type="match status" value="1"/>
</dbReference>
<dbReference type="Proteomes" id="UP000192074">
    <property type="component" value="Unassembled WGS sequence"/>
</dbReference>
<dbReference type="EMBL" id="FCNL01000040">
    <property type="protein sequence ID" value="CVI24231.1"/>
    <property type="molecule type" value="Genomic_DNA"/>
</dbReference>
<feature type="transmembrane region" description="Helical" evidence="5">
    <location>
        <begin position="23"/>
        <end position="40"/>
    </location>
</feature>
<comment type="subcellular location">
    <subcellularLocation>
        <location evidence="1">Cell membrane</location>
        <topology evidence="1">Multi-pass membrane protein</topology>
    </subcellularLocation>
</comment>
<evidence type="ECO:0000256" key="1">
    <source>
        <dbReference type="ARBA" id="ARBA00004651"/>
    </source>
</evidence>
<accession>A0A822VAX7</accession>
<keyword evidence="2 5" id="KW-0812">Transmembrane</keyword>
<keyword evidence="4 5" id="KW-0472">Membrane</keyword>
<comment type="caution">
    <text evidence="7">The sequence shown here is derived from an EMBL/GenBank/DDBJ whole genome shotgun (WGS) entry which is preliminary data.</text>
</comment>
<feature type="domain" description="ABC transmembrane type-1" evidence="6">
    <location>
        <begin position="1"/>
        <end position="67"/>
    </location>
</feature>
<evidence type="ECO:0000313" key="8">
    <source>
        <dbReference type="Proteomes" id="UP000192074"/>
    </source>
</evidence>
<dbReference type="GO" id="GO:0005886">
    <property type="term" value="C:plasma membrane"/>
    <property type="evidence" value="ECO:0007669"/>
    <property type="project" value="UniProtKB-SubCell"/>
</dbReference>
<dbReference type="GO" id="GO:0140359">
    <property type="term" value="F:ABC-type transporter activity"/>
    <property type="evidence" value="ECO:0007669"/>
    <property type="project" value="InterPro"/>
</dbReference>
<organism evidence="7 8">
    <name type="scientific">Agrobacterium tumefaciens str. B6</name>
    <dbReference type="NCBI Taxonomy" id="1183423"/>
    <lineage>
        <taxon>Bacteria</taxon>
        <taxon>Pseudomonadati</taxon>
        <taxon>Pseudomonadota</taxon>
        <taxon>Alphaproteobacteria</taxon>
        <taxon>Hyphomicrobiales</taxon>
        <taxon>Rhizobiaceae</taxon>
        <taxon>Rhizobium/Agrobacterium group</taxon>
        <taxon>Agrobacterium</taxon>
        <taxon>Agrobacterium tumefaciens complex</taxon>
    </lineage>
</organism>
<evidence type="ECO:0000256" key="3">
    <source>
        <dbReference type="ARBA" id="ARBA00022989"/>
    </source>
</evidence>
<dbReference type="AlphaFoldDB" id="A0A822VAX7"/>
<gene>
    <name evidence="7" type="ORF">AGR4A_pAt10022</name>
</gene>
<dbReference type="GO" id="GO:0005524">
    <property type="term" value="F:ATP binding"/>
    <property type="evidence" value="ECO:0007669"/>
    <property type="project" value="InterPro"/>
</dbReference>
<evidence type="ECO:0000313" key="7">
    <source>
        <dbReference type="EMBL" id="CVI24231.1"/>
    </source>
</evidence>
<dbReference type="InterPro" id="IPR036640">
    <property type="entry name" value="ABC1_TM_sf"/>
</dbReference>
<reference evidence="7 8" key="1">
    <citation type="submission" date="2016-01" db="EMBL/GenBank/DDBJ databases">
        <authorList>
            <person name="Regsiter A."/>
            <person name="william w."/>
        </authorList>
    </citation>
    <scope>NUCLEOTIDE SEQUENCE [LARGE SCALE GENOMIC DNA]</scope>
    <source>
        <strain evidence="7 8">B6</strain>
    </source>
</reference>
<proteinExistence type="predicted"/>
<evidence type="ECO:0000256" key="5">
    <source>
        <dbReference type="SAM" id="Phobius"/>
    </source>
</evidence>
<dbReference type="Pfam" id="PF00664">
    <property type="entry name" value="ABC_membrane"/>
    <property type="match status" value="1"/>
</dbReference>
<dbReference type="SUPFAM" id="SSF90123">
    <property type="entry name" value="ABC transporter transmembrane region"/>
    <property type="match status" value="1"/>
</dbReference>
<feature type="transmembrane region" description="Helical" evidence="5">
    <location>
        <begin position="46"/>
        <end position="63"/>
    </location>
</feature>